<dbReference type="InParanoid" id="A0A139WE96"/>
<organism evidence="2 3">
    <name type="scientific">Tribolium castaneum</name>
    <name type="common">Red flour beetle</name>
    <dbReference type="NCBI Taxonomy" id="7070"/>
    <lineage>
        <taxon>Eukaryota</taxon>
        <taxon>Metazoa</taxon>
        <taxon>Ecdysozoa</taxon>
        <taxon>Arthropoda</taxon>
        <taxon>Hexapoda</taxon>
        <taxon>Insecta</taxon>
        <taxon>Pterygota</taxon>
        <taxon>Neoptera</taxon>
        <taxon>Endopterygota</taxon>
        <taxon>Coleoptera</taxon>
        <taxon>Polyphaga</taxon>
        <taxon>Cucujiformia</taxon>
        <taxon>Tenebrionidae</taxon>
        <taxon>Tenebrionidae incertae sedis</taxon>
        <taxon>Tribolium</taxon>
    </lineage>
</organism>
<dbReference type="InterPro" id="IPR027831">
    <property type="entry name" value="DUF4485"/>
</dbReference>
<dbReference type="OMA" id="YAQYLRI"/>
<dbReference type="EMBL" id="KQ971356">
    <property type="protein sequence ID" value="KYB26187.1"/>
    <property type="molecule type" value="Genomic_DNA"/>
</dbReference>
<dbReference type="Pfam" id="PF14846">
    <property type="entry name" value="DUF4485"/>
    <property type="match status" value="1"/>
</dbReference>
<proteinExistence type="predicted"/>
<sequence>MILNRHTSRWQLSRARFKISSVQVKIMGTRDHQEFKNALRDIAQHAHKLDSPFDRVRCAEWVRKLTSLPDDNLEAAKIRNEYAQFLRIQVCNGFLHMPFLTKPPVNHLISLSERLGDLMSKQIPDLPKAGPIAPIIHHRSPDGRAYVAAKQIPGGVLCYLAVSPDGLA</sequence>
<evidence type="ECO:0000313" key="2">
    <source>
        <dbReference type="EMBL" id="KYB26187.1"/>
    </source>
</evidence>
<keyword evidence="3" id="KW-1185">Reference proteome</keyword>
<protein>
    <recommendedName>
        <fullName evidence="1">DUF4485 domain-containing protein</fullName>
    </recommendedName>
</protein>
<dbReference type="Proteomes" id="UP000007266">
    <property type="component" value="Linkage group 8"/>
</dbReference>
<evidence type="ECO:0000313" key="3">
    <source>
        <dbReference type="Proteomes" id="UP000007266"/>
    </source>
</evidence>
<reference evidence="2 3" key="2">
    <citation type="journal article" date="2010" name="Nucleic Acids Res.">
        <title>BeetleBase in 2010: revisions to provide comprehensive genomic information for Tribolium castaneum.</title>
        <authorList>
            <person name="Kim H.S."/>
            <person name="Murphy T."/>
            <person name="Xia J."/>
            <person name="Caragea D."/>
            <person name="Park Y."/>
            <person name="Beeman R.W."/>
            <person name="Lorenzen M.D."/>
            <person name="Butcher S."/>
            <person name="Manak J.R."/>
            <person name="Brown S.J."/>
        </authorList>
    </citation>
    <scope>GENOME REANNOTATION</scope>
    <source>
        <strain evidence="2 3">Georgia GA2</strain>
    </source>
</reference>
<gene>
    <name evidence="2" type="primary">AUGUSTUS-3.0.2_33936</name>
    <name evidence="2" type="ORF">TcasGA2_TC033936</name>
</gene>
<evidence type="ECO:0000259" key="1">
    <source>
        <dbReference type="Pfam" id="PF14846"/>
    </source>
</evidence>
<reference evidence="2 3" key="1">
    <citation type="journal article" date="2008" name="Nature">
        <title>The genome of the model beetle and pest Tribolium castaneum.</title>
        <authorList>
            <consortium name="Tribolium Genome Sequencing Consortium"/>
            <person name="Richards S."/>
            <person name="Gibbs R.A."/>
            <person name="Weinstock G.M."/>
            <person name="Brown S.J."/>
            <person name="Denell R."/>
            <person name="Beeman R.W."/>
            <person name="Gibbs R."/>
            <person name="Beeman R.W."/>
            <person name="Brown S.J."/>
            <person name="Bucher G."/>
            <person name="Friedrich M."/>
            <person name="Grimmelikhuijzen C.J."/>
            <person name="Klingler M."/>
            <person name="Lorenzen M."/>
            <person name="Richards S."/>
            <person name="Roth S."/>
            <person name="Schroder R."/>
            <person name="Tautz D."/>
            <person name="Zdobnov E.M."/>
            <person name="Muzny D."/>
            <person name="Gibbs R.A."/>
            <person name="Weinstock G.M."/>
            <person name="Attaway T."/>
            <person name="Bell S."/>
            <person name="Buhay C.J."/>
            <person name="Chandrabose M.N."/>
            <person name="Chavez D."/>
            <person name="Clerk-Blankenburg K.P."/>
            <person name="Cree A."/>
            <person name="Dao M."/>
            <person name="Davis C."/>
            <person name="Chacko J."/>
            <person name="Dinh H."/>
            <person name="Dugan-Rocha S."/>
            <person name="Fowler G."/>
            <person name="Garner T.T."/>
            <person name="Garnes J."/>
            <person name="Gnirke A."/>
            <person name="Hawes A."/>
            <person name="Hernandez J."/>
            <person name="Hines S."/>
            <person name="Holder M."/>
            <person name="Hume J."/>
            <person name="Jhangiani S.N."/>
            <person name="Joshi V."/>
            <person name="Khan Z.M."/>
            <person name="Jackson L."/>
            <person name="Kovar C."/>
            <person name="Kowis A."/>
            <person name="Lee S."/>
            <person name="Lewis L.R."/>
            <person name="Margolis J."/>
            <person name="Morgan M."/>
            <person name="Nazareth L.V."/>
            <person name="Nguyen N."/>
            <person name="Okwuonu G."/>
            <person name="Parker D."/>
            <person name="Richards S."/>
            <person name="Ruiz S.J."/>
            <person name="Santibanez J."/>
            <person name="Savard J."/>
            <person name="Scherer S.E."/>
            <person name="Schneider B."/>
            <person name="Sodergren E."/>
            <person name="Tautz D."/>
            <person name="Vattahil S."/>
            <person name="Villasana D."/>
            <person name="White C.S."/>
            <person name="Wright R."/>
            <person name="Park Y."/>
            <person name="Beeman R.W."/>
            <person name="Lord J."/>
            <person name="Oppert B."/>
            <person name="Lorenzen M."/>
            <person name="Brown S."/>
            <person name="Wang L."/>
            <person name="Savard J."/>
            <person name="Tautz D."/>
            <person name="Richards S."/>
            <person name="Weinstock G."/>
            <person name="Gibbs R.A."/>
            <person name="Liu Y."/>
            <person name="Worley K."/>
            <person name="Weinstock G."/>
            <person name="Elsik C.G."/>
            <person name="Reese J.T."/>
            <person name="Elhaik E."/>
            <person name="Landan G."/>
            <person name="Graur D."/>
            <person name="Arensburger P."/>
            <person name="Atkinson P."/>
            <person name="Beeman R.W."/>
            <person name="Beidler J."/>
            <person name="Brown S.J."/>
            <person name="Demuth J.P."/>
            <person name="Drury D.W."/>
            <person name="Du Y.Z."/>
            <person name="Fujiwara H."/>
            <person name="Lorenzen M."/>
            <person name="Maselli V."/>
            <person name="Osanai M."/>
            <person name="Park Y."/>
            <person name="Robertson H.M."/>
            <person name="Tu Z."/>
            <person name="Wang J.J."/>
            <person name="Wang S."/>
            <person name="Richards S."/>
            <person name="Song H."/>
            <person name="Zhang L."/>
            <person name="Sodergren E."/>
            <person name="Werner D."/>
            <person name="Stanke M."/>
            <person name="Morgenstern B."/>
            <person name="Solovyev V."/>
            <person name="Kosarev P."/>
            <person name="Brown G."/>
            <person name="Chen H.C."/>
            <person name="Ermolaeva O."/>
            <person name="Hlavina W."/>
            <person name="Kapustin Y."/>
            <person name="Kiryutin B."/>
            <person name="Kitts P."/>
            <person name="Maglott D."/>
            <person name="Pruitt K."/>
            <person name="Sapojnikov V."/>
            <person name="Souvorov A."/>
            <person name="Mackey A.J."/>
            <person name="Waterhouse R.M."/>
            <person name="Wyder S."/>
            <person name="Zdobnov E.M."/>
            <person name="Zdobnov E.M."/>
            <person name="Wyder S."/>
            <person name="Kriventseva E.V."/>
            <person name="Kadowaki T."/>
            <person name="Bork P."/>
            <person name="Aranda M."/>
            <person name="Bao R."/>
            <person name="Beermann A."/>
            <person name="Berns N."/>
            <person name="Bolognesi R."/>
            <person name="Bonneton F."/>
            <person name="Bopp D."/>
            <person name="Brown S.J."/>
            <person name="Bucher G."/>
            <person name="Butts T."/>
            <person name="Chaumot A."/>
            <person name="Denell R.E."/>
            <person name="Ferrier D.E."/>
            <person name="Friedrich M."/>
            <person name="Gordon C.M."/>
            <person name="Jindra M."/>
            <person name="Klingler M."/>
            <person name="Lan Q."/>
            <person name="Lattorff H.M."/>
            <person name="Laudet V."/>
            <person name="von Levetsow C."/>
            <person name="Liu Z."/>
            <person name="Lutz R."/>
            <person name="Lynch J.A."/>
            <person name="da Fonseca R.N."/>
            <person name="Posnien N."/>
            <person name="Reuter R."/>
            <person name="Roth S."/>
            <person name="Savard J."/>
            <person name="Schinko J.B."/>
            <person name="Schmitt C."/>
            <person name="Schoppmeier M."/>
            <person name="Schroder R."/>
            <person name="Shippy T.D."/>
            <person name="Simonnet F."/>
            <person name="Marques-Souza H."/>
            <person name="Tautz D."/>
            <person name="Tomoyasu Y."/>
            <person name="Trauner J."/>
            <person name="Van der Zee M."/>
            <person name="Vervoort M."/>
            <person name="Wittkopp N."/>
            <person name="Wimmer E.A."/>
            <person name="Yang X."/>
            <person name="Jones A.K."/>
            <person name="Sattelle D.B."/>
            <person name="Ebert P.R."/>
            <person name="Nelson D."/>
            <person name="Scott J.G."/>
            <person name="Beeman R.W."/>
            <person name="Muthukrishnan S."/>
            <person name="Kramer K.J."/>
            <person name="Arakane Y."/>
            <person name="Beeman R.W."/>
            <person name="Zhu Q."/>
            <person name="Hogenkamp D."/>
            <person name="Dixit R."/>
            <person name="Oppert B."/>
            <person name="Jiang H."/>
            <person name="Zou Z."/>
            <person name="Marshall J."/>
            <person name="Elpidina E."/>
            <person name="Vinokurov K."/>
            <person name="Oppert C."/>
            <person name="Zou Z."/>
            <person name="Evans J."/>
            <person name="Lu Z."/>
            <person name="Zhao P."/>
            <person name="Sumathipala N."/>
            <person name="Altincicek B."/>
            <person name="Vilcinskas A."/>
            <person name="Williams M."/>
            <person name="Hultmark D."/>
            <person name="Hetru C."/>
            <person name="Jiang H."/>
            <person name="Grimmelikhuijzen C.J."/>
            <person name="Hauser F."/>
            <person name="Cazzamali G."/>
            <person name="Williamson M."/>
            <person name="Park Y."/>
            <person name="Li B."/>
            <person name="Tanaka Y."/>
            <person name="Predel R."/>
            <person name="Neupert S."/>
            <person name="Schachtner J."/>
            <person name="Verleyen P."/>
            <person name="Raible F."/>
            <person name="Bork P."/>
            <person name="Friedrich M."/>
            <person name="Walden K.K."/>
            <person name="Robertson H.M."/>
            <person name="Angeli S."/>
            <person name="Foret S."/>
            <person name="Bucher G."/>
            <person name="Schuetz S."/>
            <person name="Maleszka R."/>
            <person name="Wimmer E.A."/>
            <person name="Beeman R.W."/>
            <person name="Lorenzen M."/>
            <person name="Tomoyasu Y."/>
            <person name="Miller S.C."/>
            <person name="Grossmann D."/>
            <person name="Bucher G."/>
        </authorList>
    </citation>
    <scope>NUCLEOTIDE SEQUENCE [LARGE SCALE GENOMIC DNA]</scope>
    <source>
        <strain evidence="2 3">Georgia GA2</strain>
    </source>
</reference>
<dbReference type="AlphaFoldDB" id="A0A139WE96"/>
<name>A0A139WE96_TRICA</name>
<feature type="domain" description="DUF4485" evidence="1">
    <location>
        <begin position="33"/>
        <end position="113"/>
    </location>
</feature>
<accession>A0A139WE96</accession>